<evidence type="ECO:0000256" key="2">
    <source>
        <dbReference type="ARBA" id="ARBA00022679"/>
    </source>
</evidence>
<evidence type="ECO:0000256" key="1">
    <source>
        <dbReference type="ARBA" id="ARBA00022603"/>
    </source>
</evidence>
<evidence type="ECO:0000256" key="4">
    <source>
        <dbReference type="ARBA" id="ARBA00022695"/>
    </source>
</evidence>
<keyword evidence="1" id="KW-0489">Methyltransferase</keyword>
<evidence type="ECO:0000256" key="5">
    <source>
        <dbReference type="ARBA" id="ARBA00022705"/>
    </source>
</evidence>
<dbReference type="Gene3D" id="3.90.1640.30">
    <property type="match status" value="1"/>
</dbReference>
<keyword evidence="3" id="KW-0949">S-adenosyl-L-methionine</keyword>
<dbReference type="SUPFAM" id="SSF53335">
    <property type="entry name" value="S-adenosyl-L-methionine-dependent methyltransferases"/>
    <property type="match status" value="2"/>
</dbReference>
<dbReference type="InterPro" id="IPR004013">
    <property type="entry name" value="PHP_dom"/>
</dbReference>
<evidence type="ECO:0000256" key="6">
    <source>
        <dbReference type="ARBA" id="ARBA00022932"/>
    </source>
</evidence>
<dbReference type="GO" id="GO:0006260">
    <property type="term" value="P:DNA replication"/>
    <property type="evidence" value="ECO:0007669"/>
    <property type="project" value="UniProtKB-KW"/>
</dbReference>
<dbReference type="InterPro" id="IPR004805">
    <property type="entry name" value="DnaE2/DnaE/PolC"/>
</dbReference>
<dbReference type="Pfam" id="PF02811">
    <property type="entry name" value="PHP"/>
    <property type="match status" value="1"/>
</dbReference>
<keyword evidence="13" id="KW-1185">Reference proteome</keyword>
<gene>
    <name evidence="12" type="ORF">CYNAS_LOCUS8400</name>
</gene>
<keyword evidence="5" id="KW-0235">DNA replication</keyword>
<feature type="domain" description="PHP" evidence="9">
    <location>
        <begin position="734"/>
        <end position="895"/>
    </location>
</feature>
<evidence type="ECO:0000256" key="3">
    <source>
        <dbReference type="ARBA" id="ARBA00022691"/>
    </source>
</evidence>
<evidence type="ECO:0000259" key="8">
    <source>
        <dbReference type="Pfam" id="PF01555"/>
    </source>
</evidence>
<evidence type="ECO:0000259" key="11">
    <source>
        <dbReference type="Pfam" id="PF17657"/>
    </source>
</evidence>
<keyword evidence="4" id="KW-0548">Nucleotidyltransferase</keyword>
<dbReference type="GO" id="GO:0003887">
    <property type="term" value="F:DNA-directed DNA polymerase activity"/>
    <property type="evidence" value="ECO:0007669"/>
    <property type="project" value="UniProtKB-KW"/>
</dbReference>
<feature type="domain" description="DNA polymerase III alpha subunit finger" evidence="11">
    <location>
        <begin position="1306"/>
        <end position="1436"/>
    </location>
</feature>
<dbReference type="InterPro" id="IPR038763">
    <property type="entry name" value="DHH_sf"/>
</dbReference>
<dbReference type="GO" id="GO:0032259">
    <property type="term" value="P:methylation"/>
    <property type="evidence" value="ECO:0007669"/>
    <property type="project" value="UniProtKB-KW"/>
</dbReference>
<dbReference type="Proteomes" id="UP001176961">
    <property type="component" value="Unassembled WGS sequence"/>
</dbReference>
<evidence type="ECO:0000313" key="13">
    <source>
        <dbReference type="Proteomes" id="UP001176961"/>
    </source>
</evidence>
<evidence type="ECO:0000313" key="12">
    <source>
        <dbReference type="EMBL" id="CAJ0596417.1"/>
    </source>
</evidence>
<dbReference type="Gene3D" id="3.40.50.150">
    <property type="entry name" value="Vaccinia Virus protein VP39"/>
    <property type="match status" value="1"/>
</dbReference>
<evidence type="ECO:0000259" key="7">
    <source>
        <dbReference type="Pfam" id="PF01368"/>
    </source>
</evidence>
<dbReference type="Pfam" id="PF01555">
    <property type="entry name" value="N6_N4_Mtase"/>
    <property type="match status" value="1"/>
</dbReference>
<dbReference type="GO" id="GO:0003677">
    <property type="term" value="F:DNA binding"/>
    <property type="evidence" value="ECO:0007669"/>
    <property type="project" value="InterPro"/>
</dbReference>
<reference evidence="12" key="1">
    <citation type="submission" date="2023-07" db="EMBL/GenBank/DDBJ databases">
        <authorList>
            <consortium name="CYATHOMIX"/>
        </authorList>
    </citation>
    <scope>NUCLEOTIDE SEQUENCE</scope>
    <source>
        <strain evidence="12">N/A</strain>
    </source>
</reference>
<evidence type="ECO:0000259" key="10">
    <source>
        <dbReference type="Pfam" id="PF07733"/>
    </source>
</evidence>
<dbReference type="Pfam" id="PF17657">
    <property type="entry name" value="DNA_pol3_finger"/>
    <property type="match status" value="1"/>
</dbReference>
<dbReference type="EMBL" id="CATQJL010000127">
    <property type="protein sequence ID" value="CAJ0596417.1"/>
    <property type="molecule type" value="Genomic_DNA"/>
</dbReference>
<feature type="domain" description="DNA methylase N-4/N-6" evidence="8">
    <location>
        <begin position="1699"/>
        <end position="1925"/>
    </location>
</feature>
<dbReference type="InterPro" id="IPR002295">
    <property type="entry name" value="N4/N6-MTase_EcoPI_Mod-like"/>
</dbReference>
<dbReference type="InterPro" id="IPR040982">
    <property type="entry name" value="DNA_pol3_finger"/>
</dbReference>
<evidence type="ECO:0000259" key="9">
    <source>
        <dbReference type="Pfam" id="PF02811"/>
    </source>
</evidence>
<dbReference type="Gene3D" id="3.10.310.30">
    <property type="match status" value="1"/>
</dbReference>
<protein>
    <recommendedName>
        <fullName evidence="14">DNA-directed DNA polymerase</fullName>
    </recommendedName>
</protein>
<dbReference type="InterPro" id="IPR016195">
    <property type="entry name" value="Pol/histidinol_Pase-like"/>
</dbReference>
<feature type="domain" description="Bacterial DNA polymerase III alpha subunit NTPase" evidence="10">
    <location>
        <begin position="1021"/>
        <end position="1281"/>
    </location>
</feature>
<keyword evidence="6" id="KW-0239">DNA-directed DNA polymerase</keyword>
<proteinExistence type="predicted"/>
<dbReference type="InterPro" id="IPR011708">
    <property type="entry name" value="DNA_pol3_alpha_NTPase_dom"/>
</dbReference>
<dbReference type="SUPFAM" id="SSF64182">
    <property type="entry name" value="DHH phosphoesterases"/>
    <property type="match status" value="1"/>
</dbReference>
<dbReference type="InterPro" id="IPR029063">
    <property type="entry name" value="SAM-dependent_MTases_sf"/>
</dbReference>
<organism evidence="12 13">
    <name type="scientific">Cylicocyclus nassatus</name>
    <name type="common">Nematode worm</name>
    <dbReference type="NCBI Taxonomy" id="53992"/>
    <lineage>
        <taxon>Eukaryota</taxon>
        <taxon>Metazoa</taxon>
        <taxon>Ecdysozoa</taxon>
        <taxon>Nematoda</taxon>
        <taxon>Chromadorea</taxon>
        <taxon>Rhabditida</taxon>
        <taxon>Rhabditina</taxon>
        <taxon>Rhabditomorpha</taxon>
        <taxon>Strongyloidea</taxon>
        <taxon>Strongylidae</taxon>
        <taxon>Cylicocyclus</taxon>
    </lineage>
</organism>
<keyword evidence="2" id="KW-0808">Transferase</keyword>
<dbReference type="PANTHER" id="PTHR32294">
    <property type="entry name" value="DNA POLYMERASE III SUBUNIT ALPHA"/>
    <property type="match status" value="1"/>
</dbReference>
<dbReference type="InterPro" id="IPR002941">
    <property type="entry name" value="DNA_methylase_N4/N6"/>
</dbReference>
<dbReference type="GO" id="GO:0008408">
    <property type="term" value="F:3'-5' exonuclease activity"/>
    <property type="evidence" value="ECO:0007669"/>
    <property type="project" value="InterPro"/>
</dbReference>
<dbReference type="Pfam" id="PF01368">
    <property type="entry name" value="DHH"/>
    <property type="match status" value="1"/>
</dbReference>
<dbReference type="SUPFAM" id="SSF89550">
    <property type="entry name" value="PHP domain-like"/>
    <property type="match status" value="1"/>
</dbReference>
<dbReference type="GO" id="GO:0008170">
    <property type="term" value="F:N-methyltransferase activity"/>
    <property type="evidence" value="ECO:0007669"/>
    <property type="project" value="InterPro"/>
</dbReference>
<dbReference type="InterPro" id="IPR001667">
    <property type="entry name" value="DDH_dom"/>
</dbReference>
<dbReference type="Pfam" id="PF07733">
    <property type="entry name" value="DNA_pol3_alpha"/>
    <property type="match status" value="1"/>
</dbReference>
<comment type="caution">
    <text evidence="12">The sequence shown here is derived from an EMBL/GenBank/DDBJ whole genome shotgun (WGS) entry which is preliminary data.</text>
</comment>
<dbReference type="PANTHER" id="PTHR32294:SF0">
    <property type="entry name" value="DNA POLYMERASE III SUBUNIT ALPHA"/>
    <property type="match status" value="1"/>
</dbReference>
<dbReference type="Gene3D" id="3.20.20.140">
    <property type="entry name" value="Metal-dependent hydrolases"/>
    <property type="match status" value="1"/>
</dbReference>
<dbReference type="PRINTS" id="PR00506">
    <property type="entry name" value="D21N6MTFRASE"/>
</dbReference>
<evidence type="ECO:0008006" key="14">
    <source>
        <dbReference type="Google" id="ProtNLM"/>
    </source>
</evidence>
<name>A0AA36GQF5_CYLNA</name>
<sequence length="2108" mass="242135">MFDARGKSVTSIINRICVDRGINNLSEFVNPGEEWILNPYDLKNMDKAVECLDKHIQNKSAIGVLFDTDADGLTAGTEMTNYLADMKISAKTFINSGKKHGLYLGDQMNEILNSGIKLLIIVDSLDKCTDGYEILKENNIDIIILDHHDVEMFSNYDSYAILVSSQIQYGNTALSGAGVTLKFLMALDEKYDTDYADKYFDLAAIGILADVSDVYESMENRAIINKGLNSLQNPAVKKILGSYEFNSKSVLFSIAPMVNACVRTNDNELVKNFFLENNNKILLSLKKSIELCKEEQNKEKEKLLESCREQMNKQSGKVKYAFIDSNYGVTGLLGNTLLDEYNCPVFIFNKANSDTNTIIGSMRSVGYEKFKTLCNSVGLAELSGHEYASGIVIDKDDINVFIDVINENLKDKEFIPENDTEEADVLINYTDITKELVENIGKINRIFGKGFQPITFKIEGITDYTVSKFKDGKHLVLYVDNTNLMVIDWNTDFEYDSEKETFPEWEDHAAINDEISVVGELESGFMGRQFRLKIISKSIEIEYGIVLDHWSDAVAAERIVPRNRTTIDGVDIHDIHFPTKAKKLPKKWSYDMKMYETKNVLSDEDEERYSYAFSINDIKSLYDAGIFVKASEELYWHGHIETVIEKGEWYLKYVYDDPRSNTVLKNWDEIFLSANDAQKRIDEINTENKRVANLSDYDYNVECLARVLDRYKSLYHVPDVDIDKIRKHMYFENYHRHSDSSNYGLADSGEIIDAYIDKIKEINSKCLFSGEHGWQGDHISVYDTAEKVGLKYRHSSEVYWVKDRFEQDRSNCHMIIVAKTAKGRKRLNYILSLANVEGFYGRPRIDLQLLLETDPNDFIVTSACVAGWKYDDADKIWLKIANHFKNNFFFEVQYHLTSSQIELNKRILKLSEENNIQIIAGLDSHYISDDGKVKRDMILKYKKTEYPDEDGWYMDFPSVDVVIQRFKEQSVLTEEQIYRAIMNTNIFVDECEEIVLNKNFKIPNIYHDLSYEQRVKKYHSILNEAYKKEPVKSKERVEGIRKEAHEVTSAKVVDYFLFNYELMKLAKEKYGGILTTTSRGSMGSFYTNKLLGFTTLDRFNSDVPIYPDRFITAERILSGQMPDCDFNIAKQEPFVLAAKELLGEHGCYPLMAIEKLKVKSAWQLYAGANNVKPDDANAISAAIEEYEKVLKHTEDEFKEDVKVEDYIPSEYLELYNQSLSYRKIMSNLKCHACGHLVFDGDIREEVGLISAISKSTGKRTICACVQGGFLDYFGYVKDDFLIVDAVSLTKEFFDSIDKPVPTFEELKSMVDGDKPTWDIYANGITCCVNQLEKESTAQKMMKYKATNMAELSSLIAAIRPGFAPLLNKFLNREPYSTGEPEIDNLLSDTAHWMLYQESIMKVLSFLGVSMGDTYGIIKAISKKKLVGEKKEHLKSQLKESWLNHFGNTDNFNNVWDVIESSAAYAFNSPHAYSMNGDSLYQAWFKAHHTSKFYEVAMNHYYLKDNKPKIFDLSTEAVNKMGYKRLPYKFRQDNRSFIVDGKNKTISSRLSAIKGMPNSAPDFLYEIKDKEYTSFLDFLIQENPSKSIMDRLIPLDFFSEFGKSGKLMNIYKFYDARYDKTKFKKQIKKDKNPYPVEILSKYSKETEKQFNIIDEVGFCSEMLSTFKDKDLPITERLQAQSEYLGYLEYNYKRYGIPKAQLVIADIPYNVGNNFYGSNPMWYKGGESTNGESKLAGKAAFNTDFNFNIAEYFHFCNKLLKPEPKKAGARGRSSDAPCMIIFCAFEQMQLVLKYAEKHGFKNYIHLSFIKNYSPQVLKANMRVVGATEHALLLYRDKLPKFRNGLQVDENGKNIRGTGHMIFDWFQWEKDGKDIPKIHPTQKPINTLKKLIEIFTDEGDVVIDPCAGSGTTLRAANELGRNAYGFEIFIPIKLYVDIGELTAEEIIEKFGRPDVIWASPDCTSFSIAAISHHRRKNEETGNLDPVSDYAKFCDKVDQHVLDLIKELNPKFWFIENPRGGMRKMTWMKDLPRYTISYCRYGDDRMKPTDIWTNHPNPKFLPMCKNGDPCHVAAPRGSKTGTQGRKNAMERSRIPDKLCEHIVEICEEYINE</sequence>
<accession>A0AA36GQF5</accession>
<feature type="domain" description="DDH" evidence="7">
    <location>
        <begin position="63"/>
        <end position="207"/>
    </location>
</feature>